<evidence type="ECO:0000313" key="2">
    <source>
        <dbReference type="EMBL" id="KAJ1206550.1"/>
    </source>
</evidence>
<proteinExistence type="predicted"/>
<dbReference type="EMBL" id="JANPWB010000002">
    <property type="protein sequence ID" value="KAJ1206550.1"/>
    <property type="molecule type" value="Genomic_DNA"/>
</dbReference>
<comment type="caution">
    <text evidence="2">The sequence shown here is derived from an EMBL/GenBank/DDBJ whole genome shotgun (WGS) entry which is preliminary data.</text>
</comment>
<accession>A0AAV7W2K1</accession>
<dbReference type="Proteomes" id="UP001066276">
    <property type="component" value="Chromosome 1_2"/>
</dbReference>
<gene>
    <name evidence="2" type="ORF">NDU88_001953</name>
</gene>
<reference evidence="2" key="1">
    <citation type="journal article" date="2022" name="bioRxiv">
        <title>Sequencing and chromosome-scale assembly of the giantPleurodeles waltlgenome.</title>
        <authorList>
            <person name="Brown T."/>
            <person name="Elewa A."/>
            <person name="Iarovenko S."/>
            <person name="Subramanian E."/>
            <person name="Araus A.J."/>
            <person name="Petzold A."/>
            <person name="Susuki M."/>
            <person name="Suzuki K.-i.T."/>
            <person name="Hayashi T."/>
            <person name="Toyoda A."/>
            <person name="Oliveira C."/>
            <person name="Osipova E."/>
            <person name="Leigh N.D."/>
            <person name="Simon A."/>
            <person name="Yun M.H."/>
        </authorList>
    </citation>
    <scope>NUCLEOTIDE SEQUENCE</scope>
    <source>
        <strain evidence="2">20211129_DDA</strain>
        <tissue evidence="2">Liver</tissue>
    </source>
</reference>
<feature type="region of interest" description="Disordered" evidence="1">
    <location>
        <begin position="1"/>
        <end position="77"/>
    </location>
</feature>
<sequence length="77" mass="8176">MQSPRIGAGLPGGRELRETQDGGRDRRDRAGSSSRGGCGLRPLPPCKPPKIAQGVSREVTLARSGRRQGPSGARRSR</sequence>
<evidence type="ECO:0000313" key="3">
    <source>
        <dbReference type="Proteomes" id="UP001066276"/>
    </source>
</evidence>
<organism evidence="2 3">
    <name type="scientific">Pleurodeles waltl</name>
    <name type="common">Iberian ribbed newt</name>
    <dbReference type="NCBI Taxonomy" id="8319"/>
    <lineage>
        <taxon>Eukaryota</taxon>
        <taxon>Metazoa</taxon>
        <taxon>Chordata</taxon>
        <taxon>Craniata</taxon>
        <taxon>Vertebrata</taxon>
        <taxon>Euteleostomi</taxon>
        <taxon>Amphibia</taxon>
        <taxon>Batrachia</taxon>
        <taxon>Caudata</taxon>
        <taxon>Salamandroidea</taxon>
        <taxon>Salamandridae</taxon>
        <taxon>Pleurodelinae</taxon>
        <taxon>Pleurodeles</taxon>
    </lineage>
</organism>
<evidence type="ECO:0000256" key="1">
    <source>
        <dbReference type="SAM" id="MobiDB-lite"/>
    </source>
</evidence>
<feature type="compositionally biased region" description="Basic and acidic residues" evidence="1">
    <location>
        <begin position="14"/>
        <end position="30"/>
    </location>
</feature>
<keyword evidence="3" id="KW-1185">Reference proteome</keyword>
<protein>
    <submittedName>
        <fullName evidence="2">Uncharacterized protein</fullName>
    </submittedName>
</protein>
<name>A0AAV7W2K1_PLEWA</name>
<dbReference type="AlphaFoldDB" id="A0AAV7W2K1"/>